<dbReference type="AlphaFoldDB" id="G8YUI9"/>
<evidence type="ECO:0000313" key="1">
    <source>
        <dbReference type="EMBL" id="CCE72522.1"/>
    </source>
</evidence>
<name>G8YUI9_PICSO</name>
<reference evidence="1 2" key="1">
    <citation type="journal article" date="2012" name="G3 (Bethesda)">
        <title>Pichia sorbitophila, an interspecies yeast hybrid reveals early steps of genome resolution following polyploidization.</title>
        <authorList>
            <person name="Leh Louis V."/>
            <person name="Despons L."/>
            <person name="Friedrich A."/>
            <person name="Martin T."/>
            <person name="Durrens P."/>
            <person name="Casaregola S."/>
            <person name="Neuveglise C."/>
            <person name="Fairhead C."/>
            <person name="Marck C."/>
            <person name="Cruz J.A."/>
            <person name="Straub M.L."/>
            <person name="Kugler V."/>
            <person name="Sacerdot C."/>
            <person name="Uzunov Z."/>
            <person name="Thierry A."/>
            <person name="Weiss S."/>
            <person name="Bleykasten C."/>
            <person name="De Montigny J."/>
            <person name="Jacques N."/>
            <person name="Jung P."/>
            <person name="Lemaire M."/>
            <person name="Mallet S."/>
            <person name="Morel G."/>
            <person name="Richard G.F."/>
            <person name="Sarkar A."/>
            <person name="Savel G."/>
            <person name="Schacherer J."/>
            <person name="Seret M.L."/>
            <person name="Talla E."/>
            <person name="Samson G."/>
            <person name="Jubin C."/>
            <person name="Poulain J."/>
            <person name="Vacherie B."/>
            <person name="Barbe V."/>
            <person name="Pelletier E."/>
            <person name="Sherman D.J."/>
            <person name="Westhof E."/>
            <person name="Weissenbach J."/>
            <person name="Baret P.V."/>
            <person name="Wincker P."/>
            <person name="Gaillardin C."/>
            <person name="Dujon B."/>
            <person name="Souciet J.L."/>
        </authorList>
    </citation>
    <scope>NUCLEOTIDE SEQUENCE [LARGE SCALE GENOMIC DNA]</scope>
    <source>
        <strain evidence="2">ATCC MYA-4447 / BCRC 22081 / CBS 7064 / NBRC 10061 / NRRL Y-12695</strain>
    </source>
</reference>
<organism evidence="1 2">
    <name type="scientific">Pichia sorbitophila (strain ATCC MYA-4447 / BCRC 22081 / CBS 7064 / NBRC 10061 / NRRL Y-12695)</name>
    <name type="common">Hybrid yeast</name>
    <dbReference type="NCBI Taxonomy" id="559304"/>
    <lineage>
        <taxon>Eukaryota</taxon>
        <taxon>Fungi</taxon>
        <taxon>Dikarya</taxon>
        <taxon>Ascomycota</taxon>
        <taxon>Saccharomycotina</taxon>
        <taxon>Pichiomycetes</taxon>
        <taxon>Debaryomycetaceae</taxon>
        <taxon>Millerozyma</taxon>
    </lineage>
</organism>
<sequence>MCYHQGVNSVENSMSWKDILISSKTRVPDSLAKSIFISCGHHYYMREIHVKIKTAFSFIFT</sequence>
<protein>
    <submittedName>
        <fullName evidence="1">Piso0_000102 protein</fullName>
    </submittedName>
</protein>
<dbReference type="EMBL" id="FO082059">
    <property type="protein sequence ID" value="CCE72522.1"/>
    <property type="molecule type" value="Genomic_DNA"/>
</dbReference>
<dbReference type="HOGENOM" id="CLU_2923428_0_0_1"/>
<keyword evidence="2" id="KW-1185">Reference proteome</keyword>
<gene>
    <name evidence="1" type="primary">Piso0_000102</name>
    <name evidence="1" type="ORF">GNLVRS01_PISO0A02046g</name>
</gene>
<dbReference type="Proteomes" id="UP000005222">
    <property type="component" value="Chromosome A"/>
</dbReference>
<dbReference type="InParanoid" id="G8YUI9"/>
<evidence type="ECO:0000313" key="2">
    <source>
        <dbReference type="Proteomes" id="UP000005222"/>
    </source>
</evidence>
<accession>G8YUI9</accession>
<proteinExistence type="predicted"/>